<sequence>MPKVQFLDPNESRKGGSIEFKPIPVNQYNKTVKDELKNFSKDELIRIYHDMVVIREFETMLNLIKTTGEYNGVSYNHPGPAHLSIGQEAAAVGMAFTLTVEDFIFGSHRSHGEILAKGLSAIAKLSDDQLSEIMEKFFDGSTLGVVKKGFNGSIKELGRRFLIYGTLAEVFARETGFNKGLGGSMHAFFTPFGVYPNNAIVGGSGDIAVGAALFKKVNRKPGLVVANIGDASMACGPVWEGITFAAMDQFAKLWEGDMKGGLPVIFNVMNNQYGMGGQTCGETMGYGMAARIGAGVNEDQMHAERVDGYNPLAVIDAYKRKRKVIEEKRGPVLLEVLTYRYSGHSPSDASSYRSKEEVEAWQSHDSIIGFGKQLVEAGVATEKDLATVTEDVKSIIFDMFKLSIDPDVSPYMDMEKHPELIGDMMFSNESVDAMLPGKAEVNHEMAENARVKQLEKKERFAFDKDGKPFSKMKQYQLRDGIFEAIIDRFYKDPSLIAYGEENRDWGGAFAVYRGLTEALPYHRLFNSPIAEAAIAGTAIGYAMCGGRVIPEIMYCDFLGRSGDEVFNQLPKWQAMSGNVLKMPVVMRVSVGSKYGAQHSQDWTSLVAHIPGLKVVFPATPYDAKGLMNTALQGTDPVIYFESQRLYDIGEQFHEEGVPAGYYEIPFGEPDVKREGKDVTILTIGATLYRALDAAKILEEKHGMSAEIIDARSLVPFNYEKVIESVKKTGRIIISGDATARGSFLNDLARNIAELAFDYLDAPPVVVGSRNWITPAFELEDSFFPQPDWFIDAIHEKMIPLKGHVCKSNFTDSEQIRRSRLGV</sequence>
<evidence type="ECO:0000259" key="5">
    <source>
        <dbReference type="SMART" id="SM00861"/>
    </source>
</evidence>
<dbReference type="InterPro" id="IPR033248">
    <property type="entry name" value="Transketolase_C"/>
</dbReference>
<comment type="cofactor">
    <cofactor evidence="1">
        <name>thiamine diphosphate</name>
        <dbReference type="ChEBI" id="CHEBI:58937"/>
    </cofactor>
</comment>
<name>A0A1T5ETL8_9BACT</name>
<dbReference type="SUPFAM" id="SSF52518">
    <property type="entry name" value="Thiamin diphosphate-binding fold (THDP-binding)"/>
    <property type="match status" value="2"/>
</dbReference>
<dbReference type="Gene3D" id="3.40.50.920">
    <property type="match status" value="1"/>
</dbReference>
<dbReference type="RefSeq" id="WP_079557163.1">
    <property type="nucleotide sequence ID" value="NZ_CP021904.1"/>
</dbReference>
<organism evidence="6 7">
    <name type="scientific">Alkalitalea saponilacus</name>
    <dbReference type="NCBI Taxonomy" id="889453"/>
    <lineage>
        <taxon>Bacteria</taxon>
        <taxon>Pseudomonadati</taxon>
        <taxon>Bacteroidota</taxon>
        <taxon>Bacteroidia</taxon>
        <taxon>Marinilabiliales</taxon>
        <taxon>Marinilabiliaceae</taxon>
        <taxon>Alkalitalea</taxon>
    </lineage>
</organism>
<keyword evidence="7" id="KW-1185">Reference proteome</keyword>
<accession>A0A1T5ETL8</accession>
<dbReference type="InterPro" id="IPR009014">
    <property type="entry name" value="Transketo_C/PFOR_II"/>
</dbReference>
<evidence type="ECO:0000313" key="6">
    <source>
        <dbReference type="EMBL" id="SKB87297.1"/>
    </source>
</evidence>
<comment type="function">
    <text evidence="2">E1 component of the 2-oxoglutarate dehydrogenase (OGDH) complex which catalyzes the decarboxylation of 2-oxoglutarate, the first step in the conversion of 2-oxoglutarate to succinyl-CoA and CO(2).</text>
</comment>
<reference evidence="6 7" key="1">
    <citation type="submission" date="2017-02" db="EMBL/GenBank/DDBJ databases">
        <authorList>
            <person name="Peterson S.W."/>
        </authorList>
    </citation>
    <scope>NUCLEOTIDE SEQUENCE [LARGE SCALE GENOMIC DNA]</scope>
    <source>
        <strain evidence="6 7">DSM 24412</strain>
    </source>
</reference>
<dbReference type="STRING" id="889453.SAMN03080601_01387"/>
<dbReference type="Gene3D" id="3.40.50.970">
    <property type="match status" value="2"/>
</dbReference>
<dbReference type="PANTHER" id="PTHR43257">
    <property type="entry name" value="PYRUVATE DEHYDROGENASE E1 COMPONENT BETA SUBUNIT"/>
    <property type="match status" value="1"/>
</dbReference>
<dbReference type="Pfam" id="PF00676">
    <property type="entry name" value="E1_dh"/>
    <property type="match status" value="2"/>
</dbReference>
<evidence type="ECO:0000313" key="7">
    <source>
        <dbReference type="Proteomes" id="UP000191055"/>
    </source>
</evidence>
<keyword evidence="3" id="KW-0560">Oxidoreductase</keyword>
<proteinExistence type="predicted"/>
<dbReference type="Proteomes" id="UP000191055">
    <property type="component" value="Unassembled WGS sequence"/>
</dbReference>
<evidence type="ECO:0000256" key="3">
    <source>
        <dbReference type="ARBA" id="ARBA00023002"/>
    </source>
</evidence>
<dbReference type="CDD" id="cd02000">
    <property type="entry name" value="TPP_E1_PDC_ADC_BCADC"/>
    <property type="match status" value="1"/>
</dbReference>
<dbReference type="GO" id="GO:0016624">
    <property type="term" value="F:oxidoreductase activity, acting on the aldehyde or oxo group of donors, disulfide as acceptor"/>
    <property type="evidence" value="ECO:0007669"/>
    <property type="project" value="InterPro"/>
</dbReference>
<dbReference type="PANTHER" id="PTHR43257:SF2">
    <property type="entry name" value="PYRUVATE DEHYDROGENASE E1 COMPONENT SUBUNIT BETA"/>
    <property type="match status" value="1"/>
</dbReference>
<keyword evidence="4" id="KW-0786">Thiamine pyrophosphate</keyword>
<dbReference type="KEGG" id="asx:CDL62_02175"/>
<dbReference type="InterPro" id="IPR005475">
    <property type="entry name" value="Transketolase-like_Pyr-bd"/>
</dbReference>
<dbReference type="Pfam" id="PF02780">
    <property type="entry name" value="Transketolase_C"/>
    <property type="match status" value="1"/>
</dbReference>
<evidence type="ECO:0000256" key="2">
    <source>
        <dbReference type="ARBA" id="ARBA00003906"/>
    </source>
</evidence>
<dbReference type="Pfam" id="PF02779">
    <property type="entry name" value="Transket_pyr"/>
    <property type="match status" value="1"/>
</dbReference>
<dbReference type="SUPFAM" id="SSF52922">
    <property type="entry name" value="TK C-terminal domain-like"/>
    <property type="match status" value="1"/>
</dbReference>
<evidence type="ECO:0000256" key="1">
    <source>
        <dbReference type="ARBA" id="ARBA00001964"/>
    </source>
</evidence>
<evidence type="ECO:0000256" key="4">
    <source>
        <dbReference type="ARBA" id="ARBA00023052"/>
    </source>
</evidence>
<gene>
    <name evidence="6" type="ORF">SAMN03080601_01387</name>
</gene>
<dbReference type="OrthoDB" id="9769337at2"/>
<dbReference type="AlphaFoldDB" id="A0A1T5ETL8"/>
<feature type="domain" description="Transketolase-like pyrimidine-binding" evidence="5">
    <location>
        <begin position="475"/>
        <end position="648"/>
    </location>
</feature>
<dbReference type="EMBL" id="FUYV01000006">
    <property type="protein sequence ID" value="SKB87297.1"/>
    <property type="molecule type" value="Genomic_DNA"/>
</dbReference>
<dbReference type="SMART" id="SM00861">
    <property type="entry name" value="Transket_pyr"/>
    <property type="match status" value="1"/>
</dbReference>
<dbReference type="InterPro" id="IPR001017">
    <property type="entry name" value="DH_E1"/>
</dbReference>
<dbReference type="InterPro" id="IPR029061">
    <property type="entry name" value="THDP-binding"/>
</dbReference>
<protein>
    <submittedName>
        <fullName evidence="6">2-oxoisovalerate dehydrogenase E1 component</fullName>
    </submittedName>
</protein>